<dbReference type="CGD" id="CAL0000159051">
    <property type="gene designation" value="Cd36_63680"/>
</dbReference>
<feature type="active site" evidence="1">
    <location>
        <position position="45"/>
    </location>
</feature>
<dbReference type="Pfam" id="PF02567">
    <property type="entry name" value="PhzC-PhzF"/>
    <property type="match status" value="1"/>
</dbReference>
<dbReference type="GO" id="GO:0016853">
    <property type="term" value="F:isomerase activity"/>
    <property type="evidence" value="ECO:0007669"/>
    <property type="project" value="UniProtKB-KW"/>
</dbReference>
<reference evidence="3 4" key="1">
    <citation type="journal article" date="2009" name="Genome Res.">
        <title>Comparative genomics of the fungal pathogens Candida dubliniensis and Candida albicans.</title>
        <authorList>
            <person name="Jackson A.P."/>
            <person name="Gamble J.A."/>
            <person name="Yeomans T."/>
            <person name="Moran G.P."/>
            <person name="Saunders D."/>
            <person name="Harris D."/>
            <person name="Aslett M."/>
            <person name="Barrell J.F."/>
            <person name="Butler G."/>
            <person name="Citiulo F."/>
            <person name="Coleman D.C."/>
            <person name="de Groot P.W.J."/>
            <person name="Goodwin T.J."/>
            <person name="Quail M.A."/>
            <person name="McQuillan J."/>
            <person name="Munro C.A."/>
            <person name="Pain A."/>
            <person name="Poulter R.T."/>
            <person name="Rajandream M.A."/>
            <person name="Renauld H."/>
            <person name="Spiering M.J."/>
            <person name="Tivey A."/>
            <person name="Gow N.A.R."/>
            <person name="Barrell B."/>
            <person name="Sullivan D.J."/>
            <person name="Berriman M."/>
        </authorList>
    </citation>
    <scope>NUCLEOTIDE SEQUENCE [LARGE SCALE GENOMIC DNA]</scope>
    <source>
        <strain evidence="4">CD36 / ATCC MYA-646 / CBS 7987 / NCPF 3949 / NRRL Y-17841</strain>
    </source>
</reference>
<protein>
    <submittedName>
        <fullName evidence="3">Uncharacterized isomerase, putative</fullName>
        <ecNumber evidence="3">5.1.-.-</ecNumber>
    </submittedName>
</protein>
<dbReference type="HOGENOM" id="CLU_048756_0_0_1"/>
<dbReference type="SUPFAM" id="SSF54506">
    <property type="entry name" value="Diaminopimelate epimerase-like"/>
    <property type="match status" value="1"/>
</dbReference>
<dbReference type="KEGG" id="cdu:CD36_63680"/>
<evidence type="ECO:0000313" key="4">
    <source>
        <dbReference type="Proteomes" id="UP000002605"/>
    </source>
</evidence>
<dbReference type="OrthoDB" id="75169at2759"/>
<keyword evidence="4" id="KW-1185">Reference proteome</keyword>
<dbReference type="NCBIfam" id="TIGR00654">
    <property type="entry name" value="PhzF_family"/>
    <property type="match status" value="1"/>
</dbReference>
<evidence type="ECO:0000313" key="3">
    <source>
        <dbReference type="EMBL" id="CAX41247.1"/>
    </source>
</evidence>
<name>B9WJ28_CANDC</name>
<dbReference type="InterPro" id="IPR003719">
    <property type="entry name" value="Phenazine_PhzF-like"/>
</dbReference>
<organism evidence="3 4">
    <name type="scientific">Candida dubliniensis (strain CD36 / ATCC MYA-646 / CBS 7987 / NCPF 3949 / NRRL Y-17841)</name>
    <name type="common">Yeast</name>
    <dbReference type="NCBI Taxonomy" id="573826"/>
    <lineage>
        <taxon>Eukaryota</taxon>
        <taxon>Fungi</taxon>
        <taxon>Dikarya</taxon>
        <taxon>Ascomycota</taxon>
        <taxon>Saccharomycotina</taxon>
        <taxon>Pichiomycetes</taxon>
        <taxon>Debaryomycetaceae</taxon>
        <taxon>Candida/Lodderomyces clade</taxon>
        <taxon>Candida</taxon>
    </lineage>
</organism>
<dbReference type="Proteomes" id="UP000002605">
    <property type="component" value="Chromosome 6"/>
</dbReference>
<dbReference type="EMBL" id="FM992693">
    <property type="protein sequence ID" value="CAX41247.1"/>
    <property type="molecule type" value="Genomic_DNA"/>
</dbReference>
<dbReference type="PANTHER" id="PTHR13774:SF32">
    <property type="entry name" value="ANTISENSE-ENHANCING SEQUENCE 1"/>
    <property type="match status" value="1"/>
</dbReference>
<dbReference type="GO" id="GO:0005737">
    <property type="term" value="C:cytoplasm"/>
    <property type="evidence" value="ECO:0007669"/>
    <property type="project" value="TreeGrafter"/>
</dbReference>
<accession>B9WJ28</accession>
<dbReference type="AlphaFoldDB" id="B9WJ28"/>
<proteinExistence type="predicted"/>
<gene>
    <name evidence="2" type="ordered locus">Cd36_63680</name>
    <name evidence="3" type="ORF">CD36_63680</name>
</gene>
<dbReference type="RefSeq" id="XP_002421090.1">
    <property type="nucleotide sequence ID" value="XM_002421045.1"/>
</dbReference>
<sequence length="331" mass="36574">MPRFKQVDVFTKTKYLGNPVAVIYDCDNLTTKEMQKIARWTNLSETTFILTPKSFKSSSSSSLPIADYRVRIFTSNGNELSFAGHPTIGTAFALLEDGKIKPNNQGQIIQECGAGLVKISVDKKAPRSNGSGGGGGDNDDLSVLLSFELPYFKFQEIKHEVIKELQNSWNNVNIIGKPIVIEDGPKWAIFQFESIQQVLDLNVDLKQIERLSLENDWTGIGVFGKYYDNDNDNDNDNDDGEIAIELRNIAPAVGVKEDPACGSGSGAIGVYLANYIMNDNDKDKFTINISQGKSIKRDGKIKVNVERNNKNDLSIHVGGYAITCFQGIYSI</sequence>
<dbReference type="EC" id="5.1.-.-" evidence="3"/>
<dbReference type="PANTHER" id="PTHR13774">
    <property type="entry name" value="PHENAZINE BIOSYNTHESIS PROTEIN"/>
    <property type="match status" value="1"/>
</dbReference>
<dbReference type="VEuPathDB" id="FungiDB:CD36_63680"/>
<evidence type="ECO:0000256" key="1">
    <source>
        <dbReference type="PIRSR" id="PIRSR016184-1"/>
    </source>
</evidence>
<dbReference type="GeneID" id="8048870"/>
<dbReference type="PIRSF" id="PIRSF016184">
    <property type="entry name" value="PhzC_PhzF"/>
    <property type="match status" value="1"/>
</dbReference>
<keyword evidence="3" id="KW-0413">Isomerase</keyword>
<evidence type="ECO:0000313" key="2">
    <source>
        <dbReference type="CGD" id="CAL0000159051"/>
    </source>
</evidence>
<dbReference type="eggNOG" id="KOG3033">
    <property type="taxonomic scope" value="Eukaryota"/>
</dbReference>
<dbReference type="Gene3D" id="3.10.310.10">
    <property type="entry name" value="Diaminopimelate Epimerase, Chain A, domain 1"/>
    <property type="match status" value="2"/>
</dbReference>